<dbReference type="AlphaFoldDB" id="A0A382DZZ8"/>
<name>A0A382DZZ8_9ZZZZ</name>
<dbReference type="EMBL" id="UINC01041879">
    <property type="protein sequence ID" value="SVB43749.1"/>
    <property type="molecule type" value="Genomic_DNA"/>
</dbReference>
<reference evidence="2" key="1">
    <citation type="submission" date="2018-05" db="EMBL/GenBank/DDBJ databases">
        <authorList>
            <person name="Lanie J.A."/>
            <person name="Ng W.-L."/>
            <person name="Kazmierczak K.M."/>
            <person name="Andrzejewski T.M."/>
            <person name="Davidsen T.M."/>
            <person name="Wayne K.J."/>
            <person name="Tettelin H."/>
            <person name="Glass J.I."/>
            <person name="Rusch D."/>
            <person name="Podicherti R."/>
            <person name="Tsui H.-C.T."/>
            <person name="Winkler M.E."/>
        </authorList>
    </citation>
    <scope>NUCLEOTIDE SEQUENCE</scope>
</reference>
<keyword evidence="1" id="KW-1133">Transmembrane helix</keyword>
<keyword evidence="1" id="KW-0472">Membrane</keyword>
<sequence length="212" mass="24253">MNYINPFLSCFRIIISSSIGLLFFLMWNQIESHADLIDQGKTDSAVKMLLFPKSLRVVENITAGLSDLHQVFNDPKQIRRTLLKVDPARIVPAKSGESFAGEITRKKLKELTHIYSEDVIFVYRRIFEPLPLLIKENKTVQVRHTGLLYLAKQKKVLALQGSVKAEAFPGRESAKQQAEHLKKLDQEGLKELSLQAKKVLHSHKFEKRQSAY</sequence>
<organism evidence="2">
    <name type="scientific">marine metagenome</name>
    <dbReference type="NCBI Taxonomy" id="408172"/>
    <lineage>
        <taxon>unclassified sequences</taxon>
        <taxon>metagenomes</taxon>
        <taxon>ecological metagenomes</taxon>
    </lineage>
</organism>
<gene>
    <name evidence="2" type="ORF">METZ01_LOCUS196603</name>
</gene>
<evidence type="ECO:0000256" key="1">
    <source>
        <dbReference type="SAM" id="Phobius"/>
    </source>
</evidence>
<proteinExistence type="predicted"/>
<feature type="transmembrane region" description="Helical" evidence="1">
    <location>
        <begin position="6"/>
        <end position="27"/>
    </location>
</feature>
<protein>
    <submittedName>
        <fullName evidence="2">Uncharacterized protein</fullName>
    </submittedName>
</protein>
<keyword evidence="1" id="KW-0812">Transmembrane</keyword>
<evidence type="ECO:0000313" key="2">
    <source>
        <dbReference type="EMBL" id="SVB43749.1"/>
    </source>
</evidence>
<accession>A0A382DZZ8</accession>